<accession>A0ACB9RIA3</accession>
<organism evidence="1 2">
    <name type="scientific">Melastoma candidum</name>
    <dbReference type="NCBI Taxonomy" id="119954"/>
    <lineage>
        <taxon>Eukaryota</taxon>
        <taxon>Viridiplantae</taxon>
        <taxon>Streptophyta</taxon>
        <taxon>Embryophyta</taxon>
        <taxon>Tracheophyta</taxon>
        <taxon>Spermatophyta</taxon>
        <taxon>Magnoliopsida</taxon>
        <taxon>eudicotyledons</taxon>
        <taxon>Gunneridae</taxon>
        <taxon>Pentapetalae</taxon>
        <taxon>rosids</taxon>
        <taxon>malvids</taxon>
        <taxon>Myrtales</taxon>
        <taxon>Melastomataceae</taxon>
        <taxon>Melastomatoideae</taxon>
        <taxon>Melastomateae</taxon>
        <taxon>Melastoma</taxon>
    </lineage>
</organism>
<dbReference type="EMBL" id="CM042883">
    <property type="protein sequence ID" value="KAI4377344.1"/>
    <property type="molecule type" value="Genomic_DNA"/>
</dbReference>
<sequence>MRIELTSRLDAPVVFPHSGNIMFNDVEEQMHFVDFEYGSQDYTLYIRHFIEHAGYDCNYTLYIFIQKPFSHLIETSRLFKSGPTHTCWPCHLYWALIRLKCHTINLRLLGILPEV</sequence>
<reference evidence="2" key="1">
    <citation type="journal article" date="2023" name="Front. Plant Sci.">
        <title>Chromosomal-level genome assembly of Melastoma candidum provides insights into trichome evolution.</title>
        <authorList>
            <person name="Zhong Y."/>
            <person name="Wu W."/>
            <person name="Sun C."/>
            <person name="Zou P."/>
            <person name="Liu Y."/>
            <person name="Dai S."/>
            <person name="Zhou R."/>
        </authorList>
    </citation>
    <scope>NUCLEOTIDE SEQUENCE [LARGE SCALE GENOMIC DNA]</scope>
</reference>
<name>A0ACB9RIA3_9MYRT</name>
<proteinExistence type="predicted"/>
<evidence type="ECO:0000313" key="1">
    <source>
        <dbReference type="EMBL" id="KAI4377344.1"/>
    </source>
</evidence>
<comment type="caution">
    <text evidence="1">The sequence shown here is derived from an EMBL/GenBank/DDBJ whole genome shotgun (WGS) entry which is preliminary data.</text>
</comment>
<evidence type="ECO:0000313" key="2">
    <source>
        <dbReference type="Proteomes" id="UP001057402"/>
    </source>
</evidence>
<keyword evidence="2" id="KW-1185">Reference proteome</keyword>
<dbReference type="Proteomes" id="UP001057402">
    <property type="component" value="Chromosome 4"/>
</dbReference>
<protein>
    <submittedName>
        <fullName evidence="1">Uncharacterized protein</fullName>
    </submittedName>
</protein>
<gene>
    <name evidence="1" type="ORF">MLD38_014989</name>
</gene>